<organism evidence="3 4">
    <name type="scientific">Schizophyllum amplum</name>
    <dbReference type="NCBI Taxonomy" id="97359"/>
    <lineage>
        <taxon>Eukaryota</taxon>
        <taxon>Fungi</taxon>
        <taxon>Dikarya</taxon>
        <taxon>Basidiomycota</taxon>
        <taxon>Agaricomycotina</taxon>
        <taxon>Agaricomycetes</taxon>
        <taxon>Agaricomycetidae</taxon>
        <taxon>Agaricales</taxon>
        <taxon>Schizophyllaceae</taxon>
        <taxon>Schizophyllum</taxon>
    </lineage>
</organism>
<keyword evidence="1" id="KW-0732">Signal</keyword>
<feature type="domain" description="Cellobiose dehydrogenase-like cytochrome" evidence="2">
    <location>
        <begin position="41"/>
        <end position="97"/>
    </location>
</feature>
<dbReference type="Proteomes" id="UP000320762">
    <property type="component" value="Unassembled WGS sequence"/>
</dbReference>
<feature type="domain" description="Cellobiose dehydrogenase-like cytochrome" evidence="2">
    <location>
        <begin position="98"/>
        <end position="147"/>
    </location>
</feature>
<evidence type="ECO:0000259" key="2">
    <source>
        <dbReference type="Pfam" id="PF16010"/>
    </source>
</evidence>
<dbReference type="SUPFAM" id="SSF49344">
    <property type="entry name" value="CBD9-like"/>
    <property type="match status" value="1"/>
</dbReference>
<dbReference type="Pfam" id="PF16010">
    <property type="entry name" value="CDH-cyt"/>
    <property type="match status" value="2"/>
</dbReference>
<evidence type="ECO:0000313" key="4">
    <source>
        <dbReference type="Proteomes" id="UP000320762"/>
    </source>
</evidence>
<dbReference type="OrthoDB" id="413885at2759"/>
<feature type="signal peptide" evidence="1">
    <location>
        <begin position="1"/>
        <end position="34"/>
    </location>
</feature>
<dbReference type="Gene3D" id="2.60.40.1210">
    <property type="entry name" value="Cellobiose dehydrogenase, cytochrome domain"/>
    <property type="match status" value="2"/>
</dbReference>
<evidence type="ECO:0000313" key="3">
    <source>
        <dbReference type="EMBL" id="TRM61777.1"/>
    </source>
</evidence>
<comment type="caution">
    <text evidence="3">The sequence shown here is derived from an EMBL/GenBank/DDBJ whole genome shotgun (WGS) entry which is preliminary data.</text>
</comment>
<reference evidence="3 4" key="1">
    <citation type="journal article" date="2019" name="New Phytol.">
        <title>Comparative genomics reveals unique wood-decay strategies and fruiting body development in the Schizophyllaceae.</title>
        <authorList>
            <person name="Almasi E."/>
            <person name="Sahu N."/>
            <person name="Krizsan K."/>
            <person name="Balint B."/>
            <person name="Kovacs G.M."/>
            <person name="Kiss B."/>
            <person name="Cseklye J."/>
            <person name="Drula E."/>
            <person name="Henrissat B."/>
            <person name="Nagy I."/>
            <person name="Chovatia M."/>
            <person name="Adam C."/>
            <person name="LaButti K."/>
            <person name="Lipzen A."/>
            <person name="Riley R."/>
            <person name="Grigoriev I.V."/>
            <person name="Nagy L.G."/>
        </authorList>
    </citation>
    <scope>NUCLEOTIDE SEQUENCE [LARGE SCALE GENOMIC DNA]</scope>
    <source>
        <strain evidence="3 4">NL-1724</strain>
    </source>
</reference>
<name>A0A550CAE9_9AGAR</name>
<sequence>MIDSRQSILSRRYSTMLPLLPLLGPLLLSLPAAAQDTTAPFTDINTGIEFQAYTDDALGYQFGIALPETVTTEFIGQLVVPLNGTAGWAGVSFGASIYHSTRILPSAYAQPPIYSNTSISMSPIPDGTFVNSTHASLTFVCAGCVDAALSFAPGPRRRFHGAGYVHGAPLRRTVAGL</sequence>
<accession>A0A550CAE9</accession>
<dbReference type="EMBL" id="VDMD01000015">
    <property type="protein sequence ID" value="TRM61777.1"/>
    <property type="molecule type" value="Genomic_DNA"/>
</dbReference>
<proteinExistence type="predicted"/>
<keyword evidence="4" id="KW-1185">Reference proteome</keyword>
<dbReference type="AlphaFoldDB" id="A0A550CAE9"/>
<evidence type="ECO:0000256" key="1">
    <source>
        <dbReference type="SAM" id="SignalP"/>
    </source>
</evidence>
<dbReference type="InterPro" id="IPR015920">
    <property type="entry name" value="Cellobiose_DH-like_cyt"/>
</dbReference>
<protein>
    <recommendedName>
        <fullName evidence="2">Cellobiose dehydrogenase-like cytochrome domain-containing protein</fullName>
    </recommendedName>
</protein>
<gene>
    <name evidence="3" type="ORF">BD626DRAFT_500484</name>
</gene>
<feature type="chain" id="PRO_5022235086" description="Cellobiose dehydrogenase-like cytochrome domain-containing protein" evidence="1">
    <location>
        <begin position="35"/>
        <end position="177"/>
    </location>
</feature>
<dbReference type="CDD" id="cd09630">
    <property type="entry name" value="CDH_like_cytochrome"/>
    <property type="match status" value="1"/>
</dbReference>